<evidence type="ECO:0000313" key="2">
    <source>
        <dbReference type="EMBL" id="PWW78504.1"/>
    </source>
</evidence>
<sequence>MSAGVVEALEPKISRFSRVLHRESCSPPSSPPPSSPLGWHIAMAYRVRDQLEDKSREILDHANPPNLSMHTRRMEGIIEEMESINAALDRGKIPYDGARRSFQLSMEMLFEMSSEFDRHLRRIRSSGPAMPRQKRSLPRTHREMRAHRGGREGGKQPSDRPSLRQRFARGMETLTKADEPPERGSSRGF</sequence>
<accession>A0A317SW59</accession>
<keyword evidence="3" id="KW-1185">Reference proteome</keyword>
<dbReference type="AlphaFoldDB" id="A0A317SW59"/>
<feature type="compositionally biased region" description="Basic and acidic residues" evidence="1">
    <location>
        <begin position="175"/>
        <end position="189"/>
    </location>
</feature>
<comment type="caution">
    <text evidence="2">The sequence shown here is derived from an EMBL/GenBank/DDBJ whole genome shotgun (WGS) entry which is preliminary data.</text>
</comment>
<dbReference type="Proteomes" id="UP000246991">
    <property type="component" value="Unassembled WGS sequence"/>
</dbReference>
<feature type="compositionally biased region" description="Basic and acidic residues" evidence="1">
    <location>
        <begin position="149"/>
        <end position="162"/>
    </location>
</feature>
<gene>
    <name evidence="2" type="ORF">C7212DRAFT_343207</name>
</gene>
<organism evidence="2 3">
    <name type="scientific">Tuber magnatum</name>
    <name type="common">white Piedmont truffle</name>
    <dbReference type="NCBI Taxonomy" id="42249"/>
    <lineage>
        <taxon>Eukaryota</taxon>
        <taxon>Fungi</taxon>
        <taxon>Dikarya</taxon>
        <taxon>Ascomycota</taxon>
        <taxon>Pezizomycotina</taxon>
        <taxon>Pezizomycetes</taxon>
        <taxon>Pezizales</taxon>
        <taxon>Tuberaceae</taxon>
        <taxon>Tuber</taxon>
    </lineage>
</organism>
<name>A0A317SW59_9PEZI</name>
<protein>
    <submittedName>
        <fullName evidence="2">Uncharacterized protein</fullName>
    </submittedName>
</protein>
<reference evidence="2 3" key="1">
    <citation type="submission" date="2018-03" db="EMBL/GenBank/DDBJ databases">
        <title>Genomes of Pezizomycetes fungi and the evolution of truffles.</title>
        <authorList>
            <person name="Murat C."/>
            <person name="Payen T."/>
            <person name="Noel B."/>
            <person name="Kuo A."/>
            <person name="Martin F.M."/>
        </authorList>
    </citation>
    <scope>NUCLEOTIDE SEQUENCE [LARGE SCALE GENOMIC DNA]</scope>
    <source>
        <strain evidence="2">091103-1</strain>
    </source>
</reference>
<feature type="region of interest" description="Disordered" evidence="1">
    <location>
        <begin position="122"/>
        <end position="189"/>
    </location>
</feature>
<evidence type="ECO:0000313" key="3">
    <source>
        <dbReference type="Proteomes" id="UP000246991"/>
    </source>
</evidence>
<dbReference type="EMBL" id="PYWC01000015">
    <property type="protein sequence ID" value="PWW78504.1"/>
    <property type="molecule type" value="Genomic_DNA"/>
</dbReference>
<feature type="compositionally biased region" description="Basic residues" evidence="1">
    <location>
        <begin position="132"/>
        <end position="148"/>
    </location>
</feature>
<proteinExistence type="predicted"/>
<evidence type="ECO:0000256" key="1">
    <source>
        <dbReference type="SAM" id="MobiDB-lite"/>
    </source>
</evidence>